<keyword evidence="4 6" id="KW-1133">Transmembrane helix</keyword>
<dbReference type="RefSeq" id="WP_307355450.1">
    <property type="nucleotide sequence ID" value="NZ_BAAACJ010000032.1"/>
</dbReference>
<accession>A0ABU0JQP0</accession>
<dbReference type="Proteomes" id="UP001224418">
    <property type="component" value="Unassembled WGS sequence"/>
</dbReference>
<gene>
    <name evidence="7" type="ORF">QOZ93_001125</name>
</gene>
<dbReference type="InterPro" id="IPR038330">
    <property type="entry name" value="TspO/MBR-related_sf"/>
</dbReference>
<protein>
    <submittedName>
        <fullName evidence="7">Tryptophan-rich sensory protein</fullName>
    </submittedName>
</protein>
<keyword evidence="5 6" id="KW-0472">Membrane</keyword>
<proteinExistence type="inferred from homology"/>
<name>A0ABU0JQP0_HATLI</name>
<dbReference type="PANTHER" id="PTHR10057:SF0">
    <property type="entry name" value="TRANSLOCATOR PROTEIN"/>
    <property type="match status" value="1"/>
</dbReference>
<feature type="transmembrane region" description="Helical" evidence="6">
    <location>
        <begin position="84"/>
        <end position="101"/>
    </location>
</feature>
<dbReference type="EMBL" id="JAUSWN010000007">
    <property type="protein sequence ID" value="MDQ0479384.1"/>
    <property type="molecule type" value="Genomic_DNA"/>
</dbReference>
<reference evidence="7 8" key="1">
    <citation type="submission" date="2023-07" db="EMBL/GenBank/DDBJ databases">
        <title>Genomic Encyclopedia of Type Strains, Phase IV (KMG-IV): sequencing the most valuable type-strain genomes for metagenomic binning, comparative biology and taxonomic classification.</title>
        <authorList>
            <person name="Goeker M."/>
        </authorList>
    </citation>
    <scope>NUCLEOTIDE SEQUENCE [LARGE SCALE GENOMIC DNA]</scope>
    <source>
        <strain evidence="7 8">DSM 1400</strain>
    </source>
</reference>
<dbReference type="PANTHER" id="PTHR10057">
    <property type="entry name" value="PERIPHERAL-TYPE BENZODIAZEPINE RECEPTOR"/>
    <property type="match status" value="1"/>
</dbReference>
<evidence type="ECO:0000256" key="2">
    <source>
        <dbReference type="ARBA" id="ARBA00007524"/>
    </source>
</evidence>
<comment type="similarity">
    <text evidence="2">Belongs to the TspO/BZRP family.</text>
</comment>
<keyword evidence="3 6" id="KW-0812">Transmembrane</keyword>
<dbReference type="CDD" id="cd15904">
    <property type="entry name" value="TSPO_MBR"/>
    <property type="match status" value="1"/>
</dbReference>
<feature type="transmembrane region" description="Helical" evidence="6">
    <location>
        <begin position="139"/>
        <end position="160"/>
    </location>
</feature>
<feature type="transmembrane region" description="Helical" evidence="6">
    <location>
        <begin position="107"/>
        <end position="127"/>
    </location>
</feature>
<organism evidence="7 8">
    <name type="scientific">Hathewaya limosa</name>
    <name type="common">Clostridium limosum</name>
    <dbReference type="NCBI Taxonomy" id="1536"/>
    <lineage>
        <taxon>Bacteria</taxon>
        <taxon>Bacillati</taxon>
        <taxon>Bacillota</taxon>
        <taxon>Clostridia</taxon>
        <taxon>Eubacteriales</taxon>
        <taxon>Clostridiaceae</taxon>
        <taxon>Hathewaya</taxon>
    </lineage>
</organism>
<dbReference type="Pfam" id="PF03073">
    <property type="entry name" value="TspO_MBR"/>
    <property type="match status" value="1"/>
</dbReference>
<evidence type="ECO:0000256" key="4">
    <source>
        <dbReference type="ARBA" id="ARBA00022989"/>
    </source>
</evidence>
<keyword evidence="8" id="KW-1185">Reference proteome</keyword>
<evidence type="ECO:0000256" key="3">
    <source>
        <dbReference type="ARBA" id="ARBA00022692"/>
    </source>
</evidence>
<dbReference type="Gene3D" id="1.20.1260.100">
    <property type="entry name" value="TspO/MBR protein"/>
    <property type="match status" value="1"/>
</dbReference>
<evidence type="ECO:0000256" key="6">
    <source>
        <dbReference type="SAM" id="Phobius"/>
    </source>
</evidence>
<feature type="transmembrane region" description="Helical" evidence="6">
    <location>
        <begin position="51"/>
        <end position="72"/>
    </location>
</feature>
<sequence length="162" mass="19069">MNTGKSKFNLFYFLLSFIITLGTGFLSYIFTKSSMVLYEKLKKPSFTPPDIIFFIVWTVLFILMGLALYRILKLKDEGKNIKKAVLLFSIQLVLNFLWSIIFFRKRLIFMAFLELILLVIFIILTIIEFFKKDKIAGILLIPYVLWCIFAGVLNYFVWFLNA</sequence>
<dbReference type="InterPro" id="IPR004307">
    <property type="entry name" value="TspO_MBR"/>
</dbReference>
<evidence type="ECO:0000313" key="7">
    <source>
        <dbReference type="EMBL" id="MDQ0479384.1"/>
    </source>
</evidence>
<evidence type="ECO:0000313" key="8">
    <source>
        <dbReference type="Proteomes" id="UP001224418"/>
    </source>
</evidence>
<evidence type="ECO:0000256" key="1">
    <source>
        <dbReference type="ARBA" id="ARBA00004141"/>
    </source>
</evidence>
<comment type="caution">
    <text evidence="7">The sequence shown here is derived from an EMBL/GenBank/DDBJ whole genome shotgun (WGS) entry which is preliminary data.</text>
</comment>
<evidence type="ECO:0000256" key="5">
    <source>
        <dbReference type="ARBA" id="ARBA00023136"/>
    </source>
</evidence>
<dbReference type="PIRSF" id="PIRSF005859">
    <property type="entry name" value="PBR"/>
    <property type="match status" value="1"/>
</dbReference>
<feature type="transmembrane region" description="Helical" evidence="6">
    <location>
        <begin position="12"/>
        <end position="31"/>
    </location>
</feature>
<comment type="subcellular location">
    <subcellularLocation>
        <location evidence="1">Membrane</location>
        <topology evidence="1">Multi-pass membrane protein</topology>
    </subcellularLocation>
</comment>